<evidence type="ECO:0000256" key="2">
    <source>
        <dbReference type="ARBA" id="ARBA00012438"/>
    </source>
</evidence>
<dbReference type="SMART" id="SM00388">
    <property type="entry name" value="HisKA"/>
    <property type="match status" value="1"/>
</dbReference>
<feature type="transmembrane region" description="Helical" evidence="10">
    <location>
        <begin position="307"/>
        <end position="328"/>
    </location>
</feature>
<organism evidence="13 14">
    <name type="scientific">Paenibacillus konkukensis</name>
    <dbReference type="NCBI Taxonomy" id="2020716"/>
    <lineage>
        <taxon>Bacteria</taxon>
        <taxon>Bacillati</taxon>
        <taxon>Bacillota</taxon>
        <taxon>Bacilli</taxon>
        <taxon>Bacillales</taxon>
        <taxon>Paenibacillaceae</taxon>
        <taxon>Paenibacillus</taxon>
    </lineage>
</organism>
<dbReference type="InterPro" id="IPR011006">
    <property type="entry name" value="CheY-like_superfamily"/>
</dbReference>
<dbReference type="InterPro" id="IPR004358">
    <property type="entry name" value="Sig_transdc_His_kin-like_C"/>
</dbReference>
<dbReference type="GO" id="GO:0004673">
    <property type="term" value="F:protein histidine kinase activity"/>
    <property type="evidence" value="ECO:0007669"/>
    <property type="project" value="UniProtKB-EC"/>
</dbReference>
<dbReference type="PANTHER" id="PTHR43047">
    <property type="entry name" value="TWO-COMPONENT HISTIDINE PROTEIN KINASE"/>
    <property type="match status" value="1"/>
</dbReference>
<dbReference type="PANTHER" id="PTHR43047:SF72">
    <property type="entry name" value="OSMOSENSING HISTIDINE PROTEIN KINASE SLN1"/>
    <property type="match status" value="1"/>
</dbReference>
<dbReference type="CDD" id="cd00082">
    <property type="entry name" value="HisKA"/>
    <property type="match status" value="1"/>
</dbReference>
<feature type="transmembrane region" description="Helical" evidence="10">
    <location>
        <begin position="12"/>
        <end position="31"/>
    </location>
</feature>
<evidence type="ECO:0000259" key="12">
    <source>
        <dbReference type="PROSITE" id="PS50110"/>
    </source>
</evidence>
<keyword evidence="7" id="KW-0067">ATP-binding</keyword>
<keyword evidence="10" id="KW-1133">Transmembrane helix</keyword>
<keyword evidence="5" id="KW-0547">Nucleotide-binding</keyword>
<evidence type="ECO:0000256" key="3">
    <source>
        <dbReference type="ARBA" id="ARBA00022553"/>
    </source>
</evidence>
<evidence type="ECO:0000259" key="11">
    <source>
        <dbReference type="PROSITE" id="PS50109"/>
    </source>
</evidence>
<dbReference type="InterPro" id="IPR008979">
    <property type="entry name" value="Galactose-bd-like_sf"/>
</dbReference>
<protein>
    <recommendedName>
        <fullName evidence="2">histidine kinase</fullName>
        <ecNumber evidence="2">2.7.13.3</ecNumber>
    </recommendedName>
</protein>
<dbReference type="Pfam" id="PF00072">
    <property type="entry name" value="Response_reg"/>
    <property type="match status" value="1"/>
</dbReference>
<feature type="transmembrane region" description="Helical" evidence="10">
    <location>
        <begin position="340"/>
        <end position="356"/>
    </location>
</feature>
<dbReference type="EC" id="2.7.13.3" evidence="2"/>
<dbReference type="InterPro" id="IPR003594">
    <property type="entry name" value="HATPase_dom"/>
</dbReference>
<keyword evidence="10" id="KW-0472">Membrane</keyword>
<gene>
    <name evidence="13" type="primary">rpfC_2</name>
    <name evidence="13" type="ORF">SK3146_04746</name>
</gene>
<dbReference type="SUPFAM" id="SSF55874">
    <property type="entry name" value="ATPase domain of HSP90 chaperone/DNA topoisomerase II/histidine kinase"/>
    <property type="match status" value="2"/>
</dbReference>
<evidence type="ECO:0000256" key="9">
    <source>
        <dbReference type="PROSITE-ProRule" id="PRU00169"/>
    </source>
</evidence>
<dbReference type="InterPro" id="IPR010559">
    <property type="entry name" value="Sig_transdc_His_kin_internal"/>
</dbReference>
<evidence type="ECO:0000256" key="8">
    <source>
        <dbReference type="ARBA" id="ARBA00023012"/>
    </source>
</evidence>
<dbReference type="InterPro" id="IPR036097">
    <property type="entry name" value="HisK_dim/P_sf"/>
</dbReference>
<feature type="domain" description="Response regulatory" evidence="12">
    <location>
        <begin position="712"/>
        <end position="828"/>
    </location>
</feature>
<dbReference type="Pfam" id="PF00512">
    <property type="entry name" value="HisKA"/>
    <property type="match status" value="1"/>
</dbReference>
<dbReference type="PROSITE" id="PS50109">
    <property type="entry name" value="HIS_KIN"/>
    <property type="match status" value="2"/>
</dbReference>
<evidence type="ECO:0000256" key="10">
    <source>
        <dbReference type="SAM" id="Phobius"/>
    </source>
</evidence>
<dbReference type="InterPro" id="IPR036890">
    <property type="entry name" value="HATPase_C_sf"/>
</dbReference>
<dbReference type="SMART" id="SM00387">
    <property type="entry name" value="HATPase_c"/>
    <property type="match status" value="2"/>
</dbReference>
<reference evidence="13" key="2">
    <citation type="journal article" date="2021" name="J Anim Sci Technol">
        <title>Complete genome sequence of Paenibacillus konkukensis sp. nov. SK3146 as a potential probiotic strain.</title>
        <authorList>
            <person name="Jung H.I."/>
            <person name="Park S."/>
            <person name="Niu K.M."/>
            <person name="Lee S.W."/>
            <person name="Kothari D."/>
            <person name="Yi K.J."/>
            <person name="Kim S.K."/>
        </authorList>
    </citation>
    <scope>NUCLEOTIDE SEQUENCE</scope>
    <source>
        <strain evidence="13">SK3146</strain>
    </source>
</reference>
<evidence type="ECO:0000256" key="6">
    <source>
        <dbReference type="ARBA" id="ARBA00022777"/>
    </source>
</evidence>
<dbReference type="Pfam" id="PF02518">
    <property type="entry name" value="HATPase_c"/>
    <property type="match status" value="2"/>
</dbReference>
<keyword evidence="4 13" id="KW-0808">Transferase</keyword>
<keyword evidence="6" id="KW-0418">Kinase</keyword>
<dbReference type="PROSITE" id="PS50110">
    <property type="entry name" value="RESPONSE_REGULATORY"/>
    <property type="match status" value="1"/>
</dbReference>
<proteinExistence type="predicted"/>
<dbReference type="Proteomes" id="UP001057134">
    <property type="component" value="Chromosome"/>
</dbReference>
<keyword evidence="3 9" id="KW-0597">Phosphoprotein</keyword>
<keyword evidence="14" id="KW-1185">Reference proteome</keyword>
<dbReference type="Gene3D" id="2.60.120.260">
    <property type="entry name" value="Galactose-binding domain-like"/>
    <property type="match status" value="1"/>
</dbReference>
<evidence type="ECO:0000256" key="4">
    <source>
        <dbReference type="ARBA" id="ARBA00022679"/>
    </source>
</evidence>
<evidence type="ECO:0000313" key="13">
    <source>
        <dbReference type="EMBL" id="UQZ85457.1"/>
    </source>
</evidence>
<dbReference type="SUPFAM" id="SSF52172">
    <property type="entry name" value="CheY-like"/>
    <property type="match status" value="1"/>
</dbReference>
<dbReference type="Gene3D" id="3.30.565.10">
    <property type="entry name" value="Histidine kinase-like ATPase, C-terminal domain"/>
    <property type="match status" value="2"/>
</dbReference>
<evidence type="ECO:0000256" key="7">
    <source>
        <dbReference type="ARBA" id="ARBA00022840"/>
    </source>
</evidence>
<evidence type="ECO:0000256" key="5">
    <source>
        <dbReference type="ARBA" id="ARBA00022741"/>
    </source>
</evidence>
<keyword evidence="8" id="KW-0902">Two-component regulatory system</keyword>
<sequence>MTMLPKQKMKPLHIIYMVLLTALLVTVRWLWHDGLSQPDTPKLQQGLLDLRGIALENSRPLPLDGEWQFCPEQWVGSGNMDQAAHGRLLPVPGNWNAMFGERSYGYGTYYARIKLKQPLTEPVSLWFQAVNTASEIEINGKVLARFGKLSESKQGHAAESRSSIITYAPMQEGITELNLFVRTANYESPTLGGIVRSVQFGTQAAVSRIYSYSAALQLITITIFLLHALYALILYFMNGRKAGFTAYFLTMTVAALTIGTYHSKLAFQLFEAGFAWEIKLRALSYIWFAFFLLLMGRNFYGARHKGVLFWSYAASLAGYTLFIAAGPQEAVLYSLEKKQFMLWYYFPALWTAYYFIKMVMNRIEGAFFLLFAVICVLNNMIWGALYYAATSQFMFYPIDIIMGITSFSAHWFIKYFHHYKENEQLNVKLAEANRLKDRFLANTSHELRTPLHGIINIAGSVLKRQKQVLDTQAQRDMELLVKIGRRMSHTLNDLLDVVRLRDKQVKLHWKEVQVQSLAAGVTDMLRFLTEGSAVELRASIPEHLPPVYADEERLVQVLINLAHNALKFTEAGLVELGAEQCEGQVRIYVRDTGTGMDEALQSRIFQRYEQGHSDRGGLGLGLSICQELIELHGSKLLLRSEPGKGSEFSFALPVAGKAAPPPVSIVDGLDEELPTSVRKLAAAGSDTLVPPVYHAGDIEPAPLLAAKPTSIRVLAVDDDPVNLKVLVQLLSAESYHIDTARSGREALDKLHGGQWDLIIADVMMPGMSGYELTKHIRTRFTLYELPVLLLTARSMPEDVYAGFLAGANDYVTKPVDGPELLYRAWSLASQKQAINERLRMEAAYLQAQIHPHFLFNTLNSIIALSDIDAEKMKELADAFTSYLRISFGFLTAGELVPLRRELKLVEHYLYIERQRFGERLSVEWEIADGIEVPVPPLALQPLVENAVRHGILSLSRGGTVRVRIERRSGHIHFSVSDTGIGMSAEQAEALLHPADRDRRGIGLFNTHSRLVRLYGRGLHVHSVPGQGTTVSFTVPG</sequence>
<dbReference type="Gene3D" id="3.40.50.2300">
    <property type="match status" value="1"/>
</dbReference>
<dbReference type="EMBL" id="CP027059">
    <property type="protein sequence ID" value="UQZ85457.1"/>
    <property type="molecule type" value="Genomic_DNA"/>
</dbReference>
<dbReference type="SUPFAM" id="SSF49785">
    <property type="entry name" value="Galactose-binding domain-like"/>
    <property type="match status" value="1"/>
</dbReference>
<dbReference type="Gene3D" id="1.10.287.130">
    <property type="match status" value="1"/>
</dbReference>
<accession>A0ABY4RTZ2</accession>
<dbReference type="InterPro" id="IPR005467">
    <property type="entry name" value="His_kinase_dom"/>
</dbReference>
<keyword evidence="10" id="KW-0812">Transmembrane</keyword>
<evidence type="ECO:0000256" key="1">
    <source>
        <dbReference type="ARBA" id="ARBA00000085"/>
    </source>
</evidence>
<feature type="domain" description="Histidine kinase" evidence="11">
    <location>
        <begin position="938"/>
        <end position="1036"/>
    </location>
</feature>
<evidence type="ECO:0000313" key="14">
    <source>
        <dbReference type="Proteomes" id="UP001057134"/>
    </source>
</evidence>
<dbReference type="InterPro" id="IPR003661">
    <property type="entry name" value="HisK_dim/P_dom"/>
</dbReference>
<feature type="transmembrane region" description="Helical" evidence="10">
    <location>
        <begin position="214"/>
        <end position="237"/>
    </location>
</feature>
<dbReference type="InterPro" id="IPR001789">
    <property type="entry name" value="Sig_transdc_resp-reg_receiver"/>
</dbReference>
<name>A0ABY4RTZ2_9BACL</name>
<feature type="transmembrane region" description="Helical" evidence="10">
    <location>
        <begin position="282"/>
        <end position="300"/>
    </location>
</feature>
<feature type="transmembrane region" description="Helical" evidence="10">
    <location>
        <begin position="368"/>
        <end position="388"/>
    </location>
</feature>
<dbReference type="SUPFAM" id="SSF47384">
    <property type="entry name" value="Homodimeric domain of signal transducing histidine kinase"/>
    <property type="match status" value="1"/>
</dbReference>
<dbReference type="PRINTS" id="PR00344">
    <property type="entry name" value="BCTRLSENSOR"/>
</dbReference>
<feature type="modified residue" description="4-aspartylphosphate" evidence="9">
    <location>
        <position position="761"/>
    </location>
</feature>
<dbReference type="SMART" id="SM00448">
    <property type="entry name" value="REC"/>
    <property type="match status" value="1"/>
</dbReference>
<dbReference type="CDD" id="cd17574">
    <property type="entry name" value="REC_OmpR"/>
    <property type="match status" value="1"/>
</dbReference>
<dbReference type="Pfam" id="PF06580">
    <property type="entry name" value="His_kinase"/>
    <property type="match status" value="1"/>
</dbReference>
<comment type="catalytic activity">
    <reaction evidence="1">
        <text>ATP + protein L-histidine = ADP + protein N-phospho-L-histidine.</text>
        <dbReference type="EC" id="2.7.13.3"/>
    </reaction>
</comment>
<reference evidence="13" key="1">
    <citation type="submission" date="2018-02" db="EMBL/GenBank/DDBJ databases">
        <authorList>
            <person name="Kim S.-K."/>
            <person name="Jung H.-I."/>
            <person name="Lee S.-W."/>
        </authorList>
    </citation>
    <scope>NUCLEOTIDE SEQUENCE</scope>
    <source>
        <strain evidence="13">SK3146</strain>
    </source>
</reference>
<feature type="domain" description="Histidine kinase" evidence="11">
    <location>
        <begin position="442"/>
        <end position="656"/>
    </location>
</feature>
<feature type="transmembrane region" description="Helical" evidence="10">
    <location>
        <begin position="244"/>
        <end position="262"/>
    </location>
</feature>